<comment type="caution">
    <text evidence="3">The sequence shown here is derived from an EMBL/GenBank/DDBJ whole genome shotgun (WGS) entry which is preliminary data.</text>
</comment>
<dbReference type="SUPFAM" id="SSF55961">
    <property type="entry name" value="Bet v1-like"/>
    <property type="match status" value="1"/>
</dbReference>
<dbReference type="EMBL" id="JAUSVS010000008">
    <property type="protein sequence ID" value="MDQ0465910.1"/>
    <property type="molecule type" value="Genomic_DNA"/>
</dbReference>
<accession>A0ABU0IV67</accession>
<evidence type="ECO:0000313" key="4">
    <source>
        <dbReference type="Proteomes" id="UP001228905"/>
    </source>
</evidence>
<feature type="domain" description="Activator of Hsp90 ATPase homologue 1/2-like C-terminal" evidence="2">
    <location>
        <begin position="14"/>
        <end position="136"/>
    </location>
</feature>
<dbReference type="InterPro" id="IPR013538">
    <property type="entry name" value="ASHA1/2-like_C"/>
</dbReference>
<dbReference type="RefSeq" id="WP_307351607.1">
    <property type="nucleotide sequence ID" value="NZ_JAUSVS010000008.1"/>
</dbReference>
<dbReference type="Proteomes" id="UP001228905">
    <property type="component" value="Unassembled WGS sequence"/>
</dbReference>
<sequence length="150" mass="16452">MRKPDAVFVTFIAATPQAVWDLLTDKARSPQFFFGYVMSVGGAAGEPFTVTRADGTPDVAGKVLVHEPPHRLRVSWDMVAMPDVPTAELEFLLEPVDDVVRLTIRQFDGGPISDSFVEAGREGWSLIQASLKTLLETGRPLPPIKPRPPQ</sequence>
<protein>
    <submittedName>
        <fullName evidence="3">Uncharacterized protein YndB with AHSA1/START domain</fullName>
    </submittedName>
</protein>
<keyword evidence="4" id="KW-1185">Reference proteome</keyword>
<evidence type="ECO:0000256" key="1">
    <source>
        <dbReference type="ARBA" id="ARBA00006817"/>
    </source>
</evidence>
<name>A0ABU0IV67_9CAUL</name>
<gene>
    <name evidence="3" type="ORF">QO010_003702</name>
</gene>
<dbReference type="Gene3D" id="3.30.530.20">
    <property type="match status" value="1"/>
</dbReference>
<proteinExistence type="inferred from homology"/>
<dbReference type="InterPro" id="IPR023393">
    <property type="entry name" value="START-like_dom_sf"/>
</dbReference>
<evidence type="ECO:0000313" key="3">
    <source>
        <dbReference type="EMBL" id="MDQ0465910.1"/>
    </source>
</evidence>
<comment type="similarity">
    <text evidence="1">Belongs to the AHA1 family.</text>
</comment>
<dbReference type="Pfam" id="PF08327">
    <property type="entry name" value="AHSA1"/>
    <property type="match status" value="1"/>
</dbReference>
<evidence type="ECO:0000259" key="2">
    <source>
        <dbReference type="Pfam" id="PF08327"/>
    </source>
</evidence>
<reference evidence="3 4" key="1">
    <citation type="submission" date="2023-07" db="EMBL/GenBank/DDBJ databases">
        <title>Genomic Encyclopedia of Type Strains, Phase IV (KMG-IV): sequencing the most valuable type-strain genomes for metagenomic binning, comparative biology and taxonomic classification.</title>
        <authorList>
            <person name="Goeker M."/>
        </authorList>
    </citation>
    <scope>NUCLEOTIDE SEQUENCE [LARGE SCALE GENOMIC DNA]</scope>
    <source>
        <strain evidence="3 4">DSM 18695</strain>
    </source>
</reference>
<organism evidence="3 4">
    <name type="scientific">Caulobacter ginsengisoli</name>
    <dbReference type="NCBI Taxonomy" id="400775"/>
    <lineage>
        <taxon>Bacteria</taxon>
        <taxon>Pseudomonadati</taxon>
        <taxon>Pseudomonadota</taxon>
        <taxon>Alphaproteobacteria</taxon>
        <taxon>Caulobacterales</taxon>
        <taxon>Caulobacteraceae</taxon>
        <taxon>Caulobacter</taxon>
    </lineage>
</organism>